<evidence type="ECO:0000256" key="4">
    <source>
        <dbReference type="ARBA" id="ARBA00022741"/>
    </source>
</evidence>
<dbReference type="InterPro" id="IPR013815">
    <property type="entry name" value="ATP_grasp_subdomain_1"/>
</dbReference>
<dbReference type="Pfam" id="PF13549">
    <property type="entry name" value="ATP-grasp_5"/>
    <property type="match status" value="1"/>
</dbReference>
<evidence type="ECO:0000313" key="7">
    <source>
        <dbReference type="Proteomes" id="UP000070491"/>
    </source>
</evidence>
<evidence type="ECO:0000256" key="2">
    <source>
        <dbReference type="ARBA" id="ARBA00012957"/>
    </source>
</evidence>
<keyword evidence="4" id="KW-0547">Nucleotide-binding</keyword>
<dbReference type="FunFam" id="3.30.1490.20:FF:000020">
    <property type="entry name" value="Protein lysine acetyltransferase"/>
    <property type="match status" value="1"/>
</dbReference>
<dbReference type="EC" id="6.2.1.13" evidence="2"/>
<evidence type="ECO:0000256" key="3">
    <source>
        <dbReference type="ARBA" id="ARBA00022598"/>
    </source>
</evidence>
<comment type="catalytic activity">
    <reaction evidence="1">
        <text>acetate + ATP + CoA = acetyl-CoA + ADP + phosphate</text>
        <dbReference type="Rhea" id="RHEA:15081"/>
        <dbReference type="ChEBI" id="CHEBI:30089"/>
        <dbReference type="ChEBI" id="CHEBI:30616"/>
        <dbReference type="ChEBI" id="CHEBI:43474"/>
        <dbReference type="ChEBI" id="CHEBI:57287"/>
        <dbReference type="ChEBI" id="CHEBI:57288"/>
        <dbReference type="ChEBI" id="CHEBI:456216"/>
        <dbReference type="EC" id="6.2.1.13"/>
    </reaction>
</comment>
<dbReference type="Gene3D" id="3.30.1490.20">
    <property type="entry name" value="ATP-grasp fold, A domain"/>
    <property type="match status" value="1"/>
</dbReference>
<dbReference type="Proteomes" id="UP000070491">
    <property type="component" value="Unassembled WGS sequence"/>
</dbReference>
<dbReference type="SUPFAM" id="SSF56059">
    <property type="entry name" value="Glutathione synthetase ATP-binding domain-like"/>
    <property type="match status" value="1"/>
</dbReference>
<organism evidence="6 7">
    <name type="scientific">candidate division MSBL1 archaeon SCGC-AAA382F02</name>
    <dbReference type="NCBI Taxonomy" id="1698282"/>
    <lineage>
        <taxon>Archaea</taxon>
        <taxon>Methanobacteriati</taxon>
        <taxon>Methanobacteriota</taxon>
        <taxon>candidate division MSBL1</taxon>
    </lineage>
</organism>
<comment type="caution">
    <text evidence="6">The sequence shown here is derived from an EMBL/GenBank/DDBJ whole genome shotgun (WGS) entry which is preliminary data.</text>
</comment>
<keyword evidence="7" id="KW-1185">Reference proteome</keyword>
<dbReference type="InterPro" id="IPR051538">
    <property type="entry name" value="Acyl-CoA_Synth/Transferase"/>
</dbReference>
<dbReference type="AlphaFoldDB" id="A0A133VHG1"/>
<dbReference type="PANTHER" id="PTHR43334">
    <property type="entry name" value="ACETATE--COA LIGASE [ADP-FORMING]"/>
    <property type="match status" value="1"/>
</dbReference>
<evidence type="ECO:0000256" key="1">
    <source>
        <dbReference type="ARBA" id="ARBA00001619"/>
    </source>
</evidence>
<keyword evidence="5" id="KW-0067">ATP-binding</keyword>
<dbReference type="PANTHER" id="PTHR43334:SF1">
    <property type="entry name" value="3-HYDROXYPROPIONATE--COA LIGASE [ADP-FORMING]"/>
    <property type="match status" value="1"/>
</dbReference>
<reference evidence="6 7" key="1">
    <citation type="journal article" date="2016" name="Sci. Rep.">
        <title>Metabolic traits of an uncultured archaeal lineage -MSBL1- from brine pools of the Red Sea.</title>
        <authorList>
            <person name="Mwirichia R."/>
            <person name="Alam I."/>
            <person name="Rashid M."/>
            <person name="Vinu M."/>
            <person name="Ba-Alawi W."/>
            <person name="Anthony Kamau A."/>
            <person name="Kamanda Ngugi D."/>
            <person name="Goker M."/>
            <person name="Klenk H.P."/>
            <person name="Bajic V."/>
            <person name="Stingl U."/>
        </authorList>
    </citation>
    <scope>NUCLEOTIDE SEQUENCE [LARGE SCALE GENOMIC DNA]</scope>
    <source>
        <strain evidence="6">SCGC-AAA382F02</strain>
    </source>
</reference>
<evidence type="ECO:0000313" key="6">
    <source>
        <dbReference type="EMBL" id="KXB05871.1"/>
    </source>
</evidence>
<accession>A0A133VHG1</accession>
<dbReference type="GO" id="GO:0043758">
    <property type="term" value="F:acetate-CoA ligase (ADP-forming) activity"/>
    <property type="evidence" value="ECO:0007669"/>
    <property type="project" value="UniProtKB-EC"/>
</dbReference>
<name>A0A133VHG1_9EURY</name>
<proteinExistence type="predicted"/>
<protein>
    <recommendedName>
        <fullName evidence="2">acetate--CoA ligase (ADP-forming)</fullName>
        <ecNumber evidence="2">6.2.1.13</ecNumber>
    </recommendedName>
</protein>
<dbReference type="EMBL" id="LHYG01000029">
    <property type="protein sequence ID" value="KXB05871.1"/>
    <property type="molecule type" value="Genomic_DNA"/>
</dbReference>
<dbReference type="GO" id="GO:0005524">
    <property type="term" value="F:ATP binding"/>
    <property type="evidence" value="ECO:0007669"/>
    <property type="project" value="UniProtKB-KW"/>
</dbReference>
<gene>
    <name evidence="6" type="ORF">AKJ53_01835</name>
</gene>
<keyword evidence="3" id="KW-0436">Ligase</keyword>
<evidence type="ECO:0000256" key="5">
    <source>
        <dbReference type="ARBA" id="ARBA00022840"/>
    </source>
</evidence>
<sequence>MSDENGISEILDSVSEEGRRTLTEYESKQALSNWDVSVTETIFAENKLEAVDAARELKYPVVMKISSPEITDKSSIDGVRVGLTSEIEVRQAFGDIMASARTNVEKENIQGVVVQQYVPEATEVVIEVKPDPSFGPTVMFGLSGLWIEVLEDKSFRLAPVSEEDAREMIKEIDGSPILFGAQGATPADIGALVDIIQKISELPVEYEQISELYLDSVFAFEDSASVIDAQIVLSEIEEKKEE</sequence>
<dbReference type="Gene3D" id="3.30.470.20">
    <property type="entry name" value="ATP-grasp fold, B domain"/>
    <property type="match status" value="1"/>
</dbReference>